<keyword evidence="2" id="KW-1185">Reference proteome</keyword>
<sequence>MTQNTQNCSTLLRLAPGMLPEVTDEQSARARIASQIGSDESAYKLFGQTCRFEAPYTASWIHGPGEKSPYLSLELAATSLDDDRYRATLADIVLSTSTAIPYDYRALAAEELLRFGPGDFIGPLQAAVDCYVPLGHRTQQAKVDVSTDGIDHLFEIPDTVAGRLDVLTAASAAKTLESRCLLAQRVLGQAPRAESPASDAERLIAEDVGTDMISPADYLVPWDQEFPGENGATLTLAELLRIVLLCPEFKLPDAKVRPILVDFYRSVLRTSGRSIIGLSAGVFHVEHSTLTTPSYYYQGRDAILGKGLVIDCVGGAILQSGSFLGGGFMPILIHTHKHIRKSGEAGASERKRILPCIFAAEAGARFPMDAIGLFETVDYLEKDTPYQGIRALSLNE</sequence>
<gene>
    <name evidence="1" type="ORF">ETD83_12855</name>
</gene>
<dbReference type="RefSeq" id="WP_138645330.1">
    <property type="nucleotide sequence ID" value="NZ_VCKW01000052.1"/>
</dbReference>
<proteinExistence type="predicted"/>
<protein>
    <submittedName>
        <fullName evidence="1">Uncharacterized protein</fullName>
    </submittedName>
</protein>
<accession>A0A5C4JE15</accession>
<comment type="caution">
    <text evidence="1">The sequence shown here is derived from an EMBL/GenBank/DDBJ whole genome shotgun (WGS) entry which is preliminary data.</text>
</comment>
<name>A0A5C4JE15_9ACTN</name>
<reference evidence="1 2" key="1">
    <citation type="submission" date="2019-05" db="EMBL/GenBank/DDBJ databases">
        <title>Draft genome sequence of Actinomadura sp. 14C53.</title>
        <authorList>
            <person name="Saricaoglu S."/>
            <person name="Isik K."/>
        </authorList>
    </citation>
    <scope>NUCLEOTIDE SEQUENCE [LARGE SCALE GENOMIC DNA]</scope>
    <source>
        <strain evidence="1 2">14C53</strain>
    </source>
</reference>
<dbReference type="AlphaFoldDB" id="A0A5C4JE15"/>
<dbReference type="Proteomes" id="UP000309174">
    <property type="component" value="Unassembled WGS sequence"/>
</dbReference>
<evidence type="ECO:0000313" key="2">
    <source>
        <dbReference type="Proteomes" id="UP000309174"/>
    </source>
</evidence>
<dbReference type="EMBL" id="VCKW01000052">
    <property type="protein sequence ID" value="TMR02260.1"/>
    <property type="molecule type" value="Genomic_DNA"/>
</dbReference>
<evidence type="ECO:0000313" key="1">
    <source>
        <dbReference type="EMBL" id="TMR02260.1"/>
    </source>
</evidence>
<dbReference type="OrthoDB" id="3447494at2"/>
<organism evidence="1 2">
    <name type="scientific">Actinomadura soli</name>
    <dbReference type="NCBI Taxonomy" id="2508997"/>
    <lineage>
        <taxon>Bacteria</taxon>
        <taxon>Bacillati</taxon>
        <taxon>Actinomycetota</taxon>
        <taxon>Actinomycetes</taxon>
        <taxon>Streptosporangiales</taxon>
        <taxon>Thermomonosporaceae</taxon>
        <taxon>Actinomadura</taxon>
    </lineage>
</organism>